<dbReference type="RefSeq" id="WP_019599164.1">
    <property type="nucleotide sequence ID" value="NZ_FNQC01000013.1"/>
</dbReference>
<gene>
    <name evidence="1" type="ORF">SAMN05444412_1132</name>
</gene>
<reference evidence="1 2" key="1">
    <citation type="submission" date="2016-10" db="EMBL/GenBank/DDBJ databases">
        <authorList>
            <person name="Varghese N."/>
            <person name="Submissions S."/>
        </authorList>
    </citation>
    <scope>NUCLEOTIDE SEQUENCE [LARGE SCALE GENOMIC DNA]</scope>
    <source>
        <strain evidence="1 2">DSM 17997</strain>
    </source>
</reference>
<sequence length="86" mass="10066">MKMPIKSTNQDVLLKELQELKIRNKIKLKSLFLLPKVPHERLAKGIELEGLVEIAIQHSGKWEKLELKDCLKRLEEQGIIIKNRLE</sequence>
<keyword evidence="2" id="KW-1185">Reference proteome</keyword>
<organism evidence="1 2">
    <name type="scientific">Rhodonellum ikkaensis</name>
    <dbReference type="NCBI Taxonomy" id="336829"/>
    <lineage>
        <taxon>Bacteria</taxon>
        <taxon>Pseudomonadati</taxon>
        <taxon>Bacteroidota</taxon>
        <taxon>Cytophagia</taxon>
        <taxon>Cytophagales</taxon>
        <taxon>Cytophagaceae</taxon>
        <taxon>Rhodonellum</taxon>
    </lineage>
</organism>
<comment type="caution">
    <text evidence="1">The sequence shown here is derived from an EMBL/GenBank/DDBJ whole genome shotgun (WGS) entry which is preliminary data.</text>
</comment>
<proteinExistence type="predicted"/>
<evidence type="ECO:0000313" key="2">
    <source>
        <dbReference type="Proteomes" id="UP000199663"/>
    </source>
</evidence>
<name>A0A1H3SRD2_9BACT</name>
<protein>
    <submittedName>
        <fullName evidence="1">Uncharacterized protein</fullName>
    </submittedName>
</protein>
<accession>A0A1H3SRD2</accession>
<dbReference type="EMBL" id="FNQC01000013">
    <property type="protein sequence ID" value="SDZ40111.1"/>
    <property type="molecule type" value="Genomic_DNA"/>
</dbReference>
<evidence type="ECO:0000313" key="1">
    <source>
        <dbReference type="EMBL" id="SDZ40111.1"/>
    </source>
</evidence>
<dbReference type="Proteomes" id="UP000199663">
    <property type="component" value="Unassembled WGS sequence"/>
</dbReference>